<evidence type="ECO:0000256" key="1">
    <source>
        <dbReference type="SAM" id="MobiDB-lite"/>
    </source>
</evidence>
<name>A0ABN3EZT1_9ACTN</name>
<organism evidence="2 3">
    <name type="scientific">Kitasatospora cystarginea</name>
    <dbReference type="NCBI Taxonomy" id="58350"/>
    <lineage>
        <taxon>Bacteria</taxon>
        <taxon>Bacillati</taxon>
        <taxon>Actinomycetota</taxon>
        <taxon>Actinomycetes</taxon>
        <taxon>Kitasatosporales</taxon>
        <taxon>Streptomycetaceae</taxon>
        <taxon>Kitasatospora</taxon>
    </lineage>
</organism>
<comment type="caution">
    <text evidence="2">The sequence shown here is derived from an EMBL/GenBank/DDBJ whole genome shotgun (WGS) entry which is preliminary data.</text>
</comment>
<gene>
    <name evidence="2" type="ORF">GCM10010430_76610</name>
</gene>
<evidence type="ECO:0000313" key="2">
    <source>
        <dbReference type="EMBL" id="GAA2279298.1"/>
    </source>
</evidence>
<protein>
    <submittedName>
        <fullName evidence="2">Uncharacterized protein</fullName>
    </submittedName>
</protein>
<keyword evidence="3" id="KW-1185">Reference proteome</keyword>
<evidence type="ECO:0000313" key="3">
    <source>
        <dbReference type="Proteomes" id="UP001500305"/>
    </source>
</evidence>
<accession>A0ABN3EZT1</accession>
<dbReference type="Proteomes" id="UP001500305">
    <property type="component" value="Unassembled WGS sequence"/>
</dbReference>
<reference evidence="2 3" key="1">
    <citation type="journal article" date="2019" name="Int. J. Syst. Evol. Microbiol.">
        <title>The Global Catalogue of Microorganisms (GCM) 10K type strain sequencing project: providing services to taxonomists for standard genome sequencing and annotation.</title>
        <authorList>
            <consortium name="The Broad Institute Genomics Platform"/>
            <consortium name="The Broad Institute Genome Sequencing Center for Infectious Disease"/>
            <person name="Wu L."/>
            <person name="Ma J."/>
        </authorList>
    </citation>
    <scope>NUCLEOTIDE SEQUENCE [LARGE SCALE GENOMIC DNA]</scope>
    <source>
        <strain evidence="2 3">JCM 7356</strain>
    </source>
</reference>
<feature type="region of interest" description="Disordered" evidence="1">
    <location>
        <begin position="1"/>
        <end position="34"/>
    </location>
</feature>
<dbReference type="EMBL" id="BAAATR010000067">
    <property type="protein sequence ID" value="GAA2279298.1"/>
    <property type="molecule type" value="Genomic_DNA"/>
</dbReference>
<feature type="compositionally biased region" description="Polar residues" evidence="1">
    <location>
        <begin position="15"/>
        <end position="34"/>
    </location>
</feature>
<proteinExistence type="predicted"/>
<sequence>MNPKHFGDGAALTVRTGTTNRSPSTEASSPSPQNCTIGIWAWAAMSRAFAAAMVSARR</sequence>